<evidence type="ECO:0008006" key="4">
    <source>
        <dbReference type="Google" id="ProtNLM"/>
    </source>
</evidence>
<keyword evidence="1" id="KW-0472">Membrane</keyword>
<comment type="caution">
    <text evidence="2">The sequence shown here is derived from an EMBL/GenBank/DDBJ whole genome shotgun (WGS) entry which is preliminary data.</text>
</comment>
<protein>
    <recommendedName>
        <fullName evidence="4">Integron gene cassette protein</fullName>
    </recommendedName>
</protein>
<evidence type="ECO:0000313" key="3">
    <source>
        <dbReference type="Proteomes" id="UP001304769"/>
    </source>
</evidence>
<feature type="transmembrane region" description="Helical" evidence="1">
    <location>
        <begin position="59"/>
        <end position="81"/>
    </location>
</feature>
<dbReference type="Proteomes" id="UP001304769">
    <property type="component" value="Unassembled WGS sequence"/>
</dbReference>
<sequence length="87" mass="9338">MMNPRLLALYIVACSAGAFLAALGLFSYYIRYSHLDSLEREIPDAVYLQVTSMFDVERVVLLGGAGLFVVGAALAIVAGITTSARPR</sequence>
<evidence type="ECO:0000313" key="2">
    <source>
        <dbReference type="EMBL" id="MEA5456084.1"/>
    </source>
</evidence>
<dbReference type="EMBL" id="JAYGGQ010000012">
    <property type="protein sequence ID" value="MEA5456084.1"/>
    <property type="molecule type" value="Genomic_DNA"/>
</dbReference>
<reference evidence="2 3" key="1">
    <citation type="submission" date="2023-12" db="EMBL/GenBank/DDBJ databases">
        <title>Sinomonas terricola sp. nov, isolated from litchi orchard soil in Guangdong, PR China.</title>
        <authorList>
            <person name="Jiaxin W."/>
            <person name="Yang Z."/>
            <person name="Honghui Z."/>
        </authorList>
    </citation>
    <scope>NUCLEOTIDE SEQUENCE [LARGE SCALE GENOMIC DNA]</scope>
    <source>
        <strain evidence="2 3">JGH33</strain>
    </source>
</reference>
<keyword evidence="1" id="KW-1133">Transmembrane helix</keyword>
<proteinExistence type="predicted"/>
<dbReference type="RefSeq" id="WP_323279976.1">
    <property type="nucleotide sequence ID" value="NZ_JAYGGQ010000012.1"/>
</dbReference>
<evidence type="ECO:0000256" key="1">
    <source>
        <dbReference type="SAM" id="Phobius"/>
    </source>
</evidence>
<organism evidence="2 3">
    <name type="scientific">Sinomonas terricola</name>
    <dbReference type="NCBI Taxonomy" id="3110330"/>
    <lineage>
        <taxon>Bacteria</taxon>
        <taxon>Bacillati</taxon>
        <taxon>Actinomycetota</taxon>
        <taxon>Actinomycetes</taxon>
        <taxon>Micrococcales</taxon>
        <taxon>Micrococcaceae</taxon>
        <taxon>Sinomonas</taxon>
    </lineage>
</organism>
<feature type="transmembrane region" description="Helical" evidence="1">
    <location>
        <begin position="7"/>
        <end position="30"/>
    </location>
</feature>
<gene>
    <name evidence="2" type="ORF">SPF06_15220</name>
</gene>
<accession>A0ABU5T8T4</accession>
<name>A0ABU5T8T4_9MICC</name>
<keyword evidence="1" id="KW-0812">Transmembrane</keyword>
<keyword evidence="3" id="KW-1185">Reference proteome</keyword>